<feature type="region of interest" description="Disordered" evidence="1">
    <location>
        <begin position="208"/>
        <end position="248"/>
    </location>
</feature>
<dbReference type="EMBL" id="JACEZS010000038">
    <property type="protein sequence ID" value="MBA5608683.1"/>
    <property type="molecule type" value="Genomic_DNA"/>
</dbReference>
<dbReference type="Proteomes" id="UP000566711">
    <property type="component" value="Unassembled WGS sequence"/>
</dbReference>
<sequence>MGLFRRRRHQPADTNGLGRDVIARRLDDGDVAPAACRVVIFNPGGHARRAVAGKINCAEGETVFCFHPGPYRVDLTPFAAAPELGLRLRFVIDAADPRVVQQRFDLFLYSEVEASLEVDDMRARIDQALQAELAQGPLELPPCTTLDEWHAFRSGLNQLLYTRLGITVDDCVPVDLGDQVDYADMLTERALRAAAVAAPMPAADLPPDAVPNVSPNVPPHLTTTGGTDATPGQAPPPRHAAPSAGQPPAVCDARALRRLFLELPALSTALRLLALPAGQAPFQVQQDLLRRLALLKLNVDTMPSLAWAAPDQPLEPHQQARRSRNSTAAVAALDEAWALLARLQLAVPVQWAELSDEASRICANLEYDLALRRAPYEPIHEDELLDQPAPSMRREPKL</sequence>
<reference evidence="2 3" key="1">
    <citation type="submission" date="2020-07" db="EMBL/GenBank/DDBJ databases">
        <title>Novel species isolated from subtropical streams in China.</title>
        <authorList>
            <person name="Lu H."/>
        </authorList>
    </citation>
    <scope>NUCLEOTIDE SEQUENCE [LARGE SCALE GENOMIC DNA]</scope>
    <source>
        <strain evidence="2 3">FT3S</strain>
    </source>
</reference>
<organism evidence="2 3">
    <name type="scientific">Rugamonas fusca</name>
    <dbReference type="NCBI Taxonomy" id="2758568"/>
    <lineage>
        <taxon>Bacteria</taxon>
        <taxon>Pseudomonadati</taxon>
        <taxon>Pseudomonadota</taxon>
        <taxon>Betaproteobacteria</taxon>
        <taxon>Burkholderiales</taxon>
        <taxon>Oxalobacteraceae</taxon>
        <taxon>Telluria group</taxon>
        <taxon>Rugamonas</taxon>
    </lineage>
</organism>
<name>A0A7W2EML5_9BURK</name>
<evidence type="ECO:0000313" key="3">
    <source>
        <dbReference type="Proteomes" id="UP000566711"/>
    </source>
</evidence>
<dbReference type="AlphaFoldDB" id="A0A7W2EML5"/>
<evidence type="ECO:0000256" key="1">
    <source>
        <dbReference type="SAM" id="MobiDB-lite"/>
    </source>
</evidence>
<comment type="caution">
    <text evidence="2">The sequence shown here is derived from an EMBL/GenBank/DDBJ whole genome shotgun (WGS) entry which is preliminary data.</text>
</comment>
<protein>
    <submittedName>
        <fullName evidence="2">Uncharacterized protein</fullName>
    </submittedName>
</protein>
<evidence type="ECO:0000313" key="2">
    <source>
        <dbReference type="EMBL" id="MBA5608683.1"/>
    </source>
</evidence>
<dbReference type="RefSeq" id="WP_182220836.1">
    <property type="nucleotide sequence ID" value="NZ_JACEZS010000038.1"/>
</dbReference>
<keyword evidence="3" id="KW-1185">Reference proteome</keyword>
<accession>A0A7W2EML5</accession>
<proteinExistence type="predicted"/>
<gene>
    <name evidence="2" type="ORF">H3H36_25400</name>
</gene>